<dbReference type="GO" id="GO:0003677">
    <property type="term" value="F:DNA binding"/>
    <property type="evidence" value="ECO:0007669"/>
    <property type="project" value="InterPro"/>
</dbReference>
<dbReference type="Pfam" id="PF00239">
    <property type="entry name" value="Resolvase"/>
    <property type="match status" value="1"/>
</dbReference>
<dbReference type="GO" id="GO:0000150">
    <property type="term" value="F:DNA strand exchange activity"/>
    <property type="evidence" value="ECO:0007669"/>
    <property type="project" value="InterPro"/>
</dbReference>
<dbReference type="InterPro" id="IPR036162">
    <property type="entry name" value="Resolvase-like_N_sf"/>
</dbReference>
<accession>A0A923SI64</accession>
<dbReference type="RefSeq" id="WP_187066703.1">
    <property type="nucleotide sequence ID" value="NZ_JACRVF010000001.1"/>
</dbReference>
<protein>
    <submittedName>
        <fullName evidence="2">Recombinase family protein</fullName>
    </submittedName>
</protein>
<dbReference type="InterPro" id="IPR050639">
    <property type="entry name" value="SSR_resolvase"/>
</dbReference>
<dbReference type="SMART" id="SM00857">
    <property type="entry name" value="Resolvase"/>
    <property type="match status" value="1"/>
</dbReference>
<proteinExistence type="predicted"/>
<organism evidence="2 3">
    <name type="scientific">Pontibacter cellulosilyticus</name>
    <dbReference type="NCBI Taxonomy" id="1720253"/>
    <lineage>
        <taxon>Bacteria</taxon>
        <taxon>Pseudomonadati</taxon>
        <taxon>Bacteroidota</taxon>
        <taxon>Cytophagia</taxon>
        <taxon>Cytophagales</taxon>
        <taxon>Hymenobacteraceae</taxon>
        <taxon>Pontibacter</taxon>
    </lineage>
</organism>
<feature type="domain" description="Resolvase/invertase-type recombinase catalytic" evidence="1">
    <location>
        <begin position="2"/>
        <end position="151"/>
    </location>
</feature>
<dbReference type="AlphaFoldDB" id="A0A923SI64"/>
<reference evidence="2" key="1">
    <citation type="submission" date="2020-08" db="EMBL/GenBank/DDBJ databases">
        <title>Pontibacter sp. SD6 16S ribosomal RNA gene Genome sequencing and assembly.</title>
        <authorList>
            <person name="Kang M."/>
        </authorList>
    </citation>
    <scope>NUCLEOTIDE SEQUENCE</scope>
    <source>
        <strain evidence="2">SD6</strain>
    </source>
</reference>
<sequence>MKAALYTRVSTARQNTDRQVTELNDYARRNGFDVVYTVCETVSGTHNKYERPGMGEIFELAKRKEITEVICLELSRLGRDNMDVRQIILELADLGVCTHVVNRNLRSLDKHRRKDSVTMMVLGILADLAQMERESLVERIVSGQQEAKRQGKHIARPKGTVKSTAKLLEENKKVAEYLKEGRCSVREIAKLCGVSPNTVMKVKRTLGELV</sequence>
<evidence type="ECO:0000313" key="2">
    <source>
        <dbReference type="EMBL" id="MBC5992423.1"/>
    </source>
</evidence>
<dbReference type="PROSITE" id="PS51736">
    <property type="entry name" value="RECOMBINASES_3"/>
    <property type="match status" value="1"/>
</dbReference>
<dbReference type="SUPFAM" id="SSF53041">
    <property type="entry name" value="Resolvase-like"/>
    <property type="match status" value="1"/>
</dbReference>
<dbReference type="Gene3D" id="1.10.10.60">
    <property type="entry name" value="Homeodomain-like"/>
    <property type="match status" value="1"/>
</dbReference>
<evidence type="ECO:0000259" key="1">
    <source>
        <dbReference type="PROSITE" id="PS51736"/>
    </source>
</evidence>
<evidence type="ECO:0000313" key="3">
    <source>
        <dbReference type="Proteomes" id="UP000603640"/>
    </source>
</evidence>
<gene>
    <name evidence="2" type="ORF">H8S84_06185</name>
</gene>
<name>A0A923SI64_9BACT</name>
<comment type="caution">
    <text evidence="2">The sequence shown here is derived from an EMBL/GenBank/DDBJ whole genome shotgun (WGS) entry which is preliminary data.</text>
</comment>
<dbReference type="PANTHER" id="PTHR30461:SF19">
    <property type="entry name" value="SITE-SPECIFIC RECOMBINASE RESOLVASE FAMILY"/>
    <property type="match status" value="1"/>
</dbReference>
<dbReference type="EMBL" id="JACRVF010000001">
    <property type="protein sequence ID" value="MBC5992423.1"/>
    <property type="molecule type" value="Genomic_DNA"/>
</dbReference>
<dbReference type="CDD" id="cd00338">
    <property type="entry name" value="Ser_Recombinase"/>
    <property type="match status" value="1"/>
</dbReference>
<dbReference type="PANTHER" id="PTHR30461">
    <property type="entry name" value="DNA-INVERTASE FROM LAMBDOID PROPHAGE"/>
    <property type="match status" value="1"/>
</dbReference>
<keyword evidence="3" id="KW-1185">Reference proteome</keyword>
<dbReference type="InterPro" id="IPR006119">
    <property type="entry name" value="Resolv_N"/>
</dbReference>
<dbReference type="Gene3D" id="3.40.50.1390">
    <property type="entry name" value="Resolvase, N-terminal catalytic domain"/>
    <property type="match status" value="1"/>
</dbReference>
<dbReference type="Proteomes" id="UP000603640">
    <property type="component" value="Unassembled WGS sequence"/>
</dbReference>